<evidence type="ECO:0000256" key="10">
    <source>
        <dbReference type="SAM" id="MobiDB-lite"/>
    </source>
</evidence>
<dbReference type="InterPro" id="IPR017974">
    <property type="entry name" value="Claudin_CS"/>
</dbReference>
<dbReference type="eggNOG" id="ENOG502QSCN">
    <property type="taxonomic scope" value="Eukaryota"/>
</dbReference>
<dbReference type="PRINTS" id="PR01077">
    <property type="entry name" value="CLAUDIN"/>
</dbReference>
<dbReference type="Proteomes" id="UP000002280">
    <property type="component" value="Chromosome 6"/>
</dbReference>
<evidence type="ECO:0000256" key="11">
    <source>
        <dbReference type="SAM" id="Phobius"/>
    </source>
</evidence>
<reference evidence="12" key="2">
    <citation type="submission" date="2025-08" db="UniProtKB">
        <authorList>
            <consortium name="Ensembl"/>
        </authorList>
    </citation>
    <scope>IDENTIFICATION</scope>
</reference>
<reference evidence="12 13" key="1">
    <citation type="journal article" date="2007" name="Nature">
        <title>Genome of the marsupial Monodelphis domestica reveals innovation in non-coding sequences.</title>
        <authorList>
            <person name="Mikkelsen T.S."/>
            <person name="Wakefield M.J."/>
            <person name="Aken B."/>
            <person name="Amemiya C.T."/>
            <person name="Chang J.L."/>
            <person name="Duke S."/>
            <person name="Garber M."/>
            <person name="Gentles A.J."/>
            <person name="Goodstadt L."/>
            <person name="Heger A."/>
            <person name="Jurka J."/>
            <person name="Kamal M."/>
            <person name="Mauceli E."/>
            <person name="Searle S.M."/>
            <person name="Sharpe T."/>
            <person name="Baker M.L."/>
            <person name="Batzer M.A."/>
            <person name="Benos P.V."/>
            <person name="Belov K."/>
            <person name="Clamp M."/>
            <person name="Cook A."/>
            <person name="Cuff J."/>
            <person name="Das R."/>
            <person name="Davidow L."/>
            <person name="Deakin J.E."/>
            <person name="Fazzari M.J."/>
            <person name="Glass J.L."/>
            <person name="Grabherr M."/>
            <person name="Greally J.M."/>
            <person name="Gu W."/>
            <person name="Hore T.A."/>
            <person name="Huttley G.A."/>
            <person name="Kleber M."/>
            <person name="Jirtle R.L."/>
            <person name="Koina E."/>
            <person name="Lee J.T."/>
            <person name="Mahony S."/>
            <person name="Marra M.A."/>
            <person name="Miller R.D."/>
            <person name="Nicholls R.D."/>
            <person name="Oda M."/>
            <person name="Papenfuss A.T."/>
            <person name="Parra Z.E."/>
            <person name="Pollock D.D."/>
            <person name="Ray D.A."/>
            <person name="Schein J.E."/>
            <person name="Speed T.P."/>
            <person name="Thompson K."/>
            <person name="VandeBerg J.L."/>
            <person name="Wade C.M."/>
            <person name="Walker J.A."/>
            <person name="Waters P.D."/>
            <person name="Webber C."/>
            <person name="Weidman J.R."/>
            <person name="Xie X."/>
            <person name="Zody M.C."/>
            <person name="Baldwin J."/>
            <person name="Abdouelleil A."/>
            <person name="Abdulkadir J."/>
            <person name="Abebe A."/>
            <person name="Abera B."/>
            <person name="Abreu J."/>
            <person name="Acer S.C."/>
            <person name="Aftuck L."/>
            <person name="Alexander A."/>
            <person name="An P."/>
            <person name="Anderson E."/>
            <person name="Anderson S."/>
            <person name="Arachi H."/>
            <person name="Azer M."/>
            <person name="Bachantsang P."/>
            <person name="Barry A."/>
            <person name="Bayul T."/>
            <person name="Berlin A."/>
            <person name="Bessette D."/>
            <person name="Bloom T."/>
            <person name="Bloom T."/>
            <person name="Boguslavskiy L."/>
            <person name="Bonnet C."/>
            <person name="Boukhgalter B."/>
            <person name="Bourzgui I."/>
            <person name="Brown A."/>
            <person name="Cahill P."/>
            <person name="Channer S."/>
            <person name="Cheshatsang Y."/>
            <person name="Chuda L."/>
            <person name="Citroen M."/>
            <person name="Collymore A."/>
            <person name="Cooke P."/>
            <person name="Costello M."/>
            <person name="D'Aco K."/>
            <person name="Daza R."/>
            <person name="De Haan G."/>
            <person name="DeGray S."/>
            <person name="DeMaso C."/>
            <person name="Dhargay N."/>
            <person name="Dooley K."/>
            <person name="Dooley E."/>
            <person name="Doricent M."/>
            <person name="Dorje P."/>
            <person name="Dorjee K."/>
            <person name="Dupes A."/>
            <person name="Elong R."/>
            <person name="Falk J."/>
            <person name="Farina A."/>
            <person name="Faro S."/>
            <person name="Ferguson D."/>
            <person name="Fisher S."/>
            <person name="Foley C.D."/>
            <person name="Franke A."/>
            <person name="Friedrich D."/>
            <person name="Gadbois L."/>
            <person name="Gearin G."/>
            <person name="Gearin C.R."/>
            <person name="Giannoukos G."/>
            <person name="Goode T."/>
            <person name="Graham J."/>
            <person name="Grandbois E."/>
            <person name="Grewal S."/>
            <person name="Gyaltsen K."/>
            <person name="Hafez N."/>
            <person name="Hagos B."/>
            <person name="Hall J."/>
            <person name="Henson C."/>
            <person name="Hollinger A."/>
            <person name="Honan T."/>
            <person name="Huard M.D."/>
            <person name="Hughes L."/>
            <person name="Hurhula B."/>
            <person name="Husby M.E."/>
            <person name="Kamat A."/>
            <person name="Kanga B."/>
            <person name="Kashin S."/>
            <person name="Khazanovich D."/>
            <person name="Kisner P."/>
            <person name="Lance K."/>
            <person name="Lara M."/>
            <person name="Lee W."/>
            <person name="Lennon N."/>
            <person name="Letendre F."/>
            <person name="LeVine R."/>
            <person name="Lipovsky A."/>
            <person name="Liu X."/>
            <person name="Liu J."/>
            <person name="Liu S."/>
            <person name="Lokyitsang T."/>
            <person name="Lokyitsang Y."/>
            <person name="Lubonja R."/>
            <person name="Lui A."/>
            <person name="MacDonald P."/>
            <person name="Magnisalis V."/>
            <person name="Maru K."/>
            <person name="Matthews C."/>
            <person name="McCusker W."/>
            <person name="McDonough S."/>
            <person name="Mehta T."/>
            <person name="Meldrim J."/>
            <person name="Meneus L."/>
            <person name="Mihai O."/>
            <person name="Mihalev A."/>
            <person name="Mihova T."/>
            <person name="Mittelman R."/>
            <person name="Mlenga V."/>
            <person name="Montmayeur A."/>
            <person name="Mulrain L."/>
            <person name="Navidi A."/>
            <person name="Naylor J."/>
            <person name="Negash T."/>
            <person name="Nguyen T."/>
            <person name="Nguyen N."/>
            <person name="Nicol R."/>
            <person name="Norbu C."/>
            <person name="Norbu N."/>
            <person name="Novod N."/>
            <person name="O'Neill B."/>
            <person name="Osman S."/>
            <person name="Markiewicz E."/>
            <person name="Oyono O.L."/>
            <person name="Patti C."/>
            <person name="Phunkhang P."/>
            <person name="Pierre F."/>
            <person name="Priest M."/>
            <person name="Raghuraman S."/>
            <person name="Rege F."/>
            <person name="Reyes R."/>
            <person name="Rise C."/>
            <person name="Rogov P."/>
            <person name="Ross K."/>
            <person name="Ryan E."/>
            <person name="Settipalli S."/>
            <person name="Shea T."/>
            <person name="Sherpa N."/>
            <person name="Shi L."/>
            <person name="Shih D."/>
            <person name="Sparrow T."/>
            <person name="Spaulding J."/>
            <person name="Stalker J."/>
            <person name="Stange-Thomann N."/>
            <person name="Stavropoulos S."/>
            <person name="Stone C."/>
            <person name="Strader C."/>
            <person name="Tesfaye S."/>
            <person name="Thomson T."/>
            <person name="Thoulutsang Y."/>
            <person name="Thoulutsang D."/>
            <person name="Topham K."/>
            <person name="Topping I."/>
            <person name="Tsamla T."/>
            <person name="Vassiliev H."/>
            <person name="Vo A."/>
            <person name="Wangchuk T."/>
            <person name="Wangdi T."/>
            <person name="Weiand M."/>
            <person name="Wilkinson J."/>
            <person name="Wilson A."/>
            <person name="Yadav S."/>
            <person name="Young G."/>
            <person name="Yu Q."/>
            <person name="Zembek L."/>
            <person name="Zhong D."/>
            <person name="Zimmer A."/>
            <person name="Zwirko Z."/>
            <person name="Jaffe D.B."/>
            <person name="Alvarez P."/>
            <person name="Brockman W."/>
            <person name="Butler J."/>
            <person name="Chin C."/>
            <person name="Gnerre S."/>
            <person name="MacCallum I."/>
            <person name="Graves J.A."/>
            <person name="Ponting C.P."/>
            <person name="Breen M."/>
            <person name="Samollow P.B."/>
            <person name="Lander E.S."/>
            <person name="Lindblad-Toh K."/>
        </authorList>
    </citation>
    <scope>NUCLEOTIDE SEQUENCE [LARGE SCALE GENOMIC DNA]</scope>
</reference>
<dbReference type="PROSITE" id="PS01346">
    <property type="entry name" value="CLAUDIN"/>
    <property type="match status" value="1"/>
</dbReference>
<dbReference type="InterPro" id="IPR006187">
    <property type="entry name" value="Claudin"/>
</dbReference>
<comment type="similarity">
    <text evidence="3">Belongs to the claudin family.</text>
</comment>
<feature type="region of interest" description="Disordered" evidence="10">
    <location>
        <begin position="1"/>
        <end position="50"/>
    </location>
</feature>
<sequence>MILQPPMDLGRPAGAQKDPREAQGPDRTLDACSLPQGIQPQSTSQLLEEDQDSLQKHFLSEENMISHFSHLSLDNDHPCCGPSVAFSMGTPAPPVIRPLEDSLHSTGDLGVLCPSLLLALNPHSELLLWQYPGNQIPETLRLLRLGGSQVLSKLPSMASAGLQVVGMVLSLLGWIATLVSCAMPMWKISAFIGSSIVVAQVIWEGLWMSCVVQSTGQMQCKVYDSMLALPSDTQAARALTVVSLLLGLVGLLVYLAGAKCTTCVEDEDAKDRLVLTSGIIFLLSGILILIPVCWTAHAIIRNFYNPLVMESQKRELGPSLYVGWAAAAFFLLGGGLLCCTCPKGSSRGTGHYVARYSASAPPPGGSRGPSEYQAKNYV</sequence>
<evidence type="ECO:0000256" key="1">
    <source>
        <dbReference type="ARBA" id="ARBA00004435"/>
    </source>
</evidence>
<feature type="transmembrane region" description="Helical" evidence="11">
    <location>
        <begin position="278"/>
        <end position="300"/>
    </location>
</feature>
<dbReference type="GO" id="GO:0007155">
    <property type="term" value="P:cell adhesion"/>
    <property type="evidence" value="ECO:0000318"/>
    <property type="project" value="GO_Central"/>
</dbReference>
<dbReference type="Pfam" id="PF15226">
    <property type="entry name" value="HPIP"/>
    <property type="match status" value="2"/>
</dbReference>
<dbReference type="FunFam" id="1.20.140.150:FF:000001">
    <property type="entry name" value="Claudin"/>
    <property type="match status" value="1"/>
</dbReference>
<evidence type="ECO:0000256" key="4">
    <source>
        <dbReference type="ARBA" id="ARBA00022427"/>
    </source>
</evidence>
<dbReference type="Ensembl" id="ENSMODT00000036158.2">
    <property type="protein sequence ID" value="ENSMODP00000034570.2"/>
    <property type="gene ID" value="ENSMODG00000024556.2"/>
</dbReference>
<keyword evidence="5" id="KW-1003">Cell membrane</keyword>
<feature type="transmembrane region" description="Helical" evidence="11">
    <location>
        <begin position="191"/>
        <end position="215"/>
    </location>
</feature>
<accession>F7F1Q2</accession>
<dbReference type="InterPro" id="IPR004031">
    <property type="entry name" value="PMP22/EMP/MP20/Claudin"/>
</dbReference>
<dbReference type="GO" id="GO:0005886">
    <property type="term" value="C:plasma membrane"/>
    <property type="evidence" value="ECO:0000318"/>
    <property type="project" value="GO_Central"/>
</dbReference>
<dbReference type="STRING" id="13616.ENSMODP00000034570"/>
<protein>
    <submittedName>
        <fullName evidence="12">Uncharacterized protein</fullName>
    </submittedName>
</protein>
<dbReference type="Pfam" id="PF00822">
    <property type="entry name" value="PMP22_Claudin"/>
    <property type="match status" value="1"/>
</dbReference>
<comment type="subcellular location">
    <subcellularLocation>
        <location evidence="1">Cell junction</location>
        <location evidence="1">Tight junction</location>
    </subcellularLocation>
    <subcellularLocation>
        <location evidence="2">Cell membrane</location>
        <topology evidence="2">Multi-pass membrane protein</topology>
    </subcellularLocation>
</comment>
<keyword evidence="6 11" id="KW-0812">Transmembrane</keyword>
<dbReference type="GeneTree" id="ENSGT00940000163060"/>
<feature type="compositionally biased region" description="Polar residues" evidence="10">
    <location>
        <begin position="36"/>
        <end position="46"/>
    </location>
</feature>
<evidence type="ECO:0000256" key="7">
    <source>
        <dbReference type="ARBA" id="ARBA00022949"/>
    </source>
</evidence>
<feature type="transmembrane region" description="Helical" evidence="11">
    <location>
        <begin position="235"/>
        <end position="257"/>
    </location>
</feature>
<dbReference type="ExpressionAtlas" id="F7F1Q2">
    <property type="expression patterns" value="baseline"/>
</dbReference>
<feature type="compositionally biased region" description="Basic and acidic residues" evidence="10">
    <location>
        <begin position="17"/>
        <end position="29"/>
    </location>
</feature>
<keyword evidence="9 11" id="KW-0472">Membrane</keyword>
<evidence type="ECO:0000256" key="3">
    <source>
        <dbReference type="ARBA" id="ARBA00008295"/>
    </source>
</evidence>
<organism evidence="12 13">
    <name type="scientific">Monodelphis domestica</name>
    <name type="common">Gray short-tailed opossum</name>
    <dbReference type="NCBI Taxonomy" id="13616"/>
    <lineage>
        <taxon>Eukaryota</taxon>
        <taxon>Metazoa</taxon>
        <taxon>Chordata</taxon>
        <taxon>Craniata</taxon>
        <taxon>Vertebrata</taxon>
        <taxon>Euteleostomi</taxon>
        <taxon>Mammalia</taxon>
        <taxon>Metatheria</taxon>
        <taxon>Didelphimorphia</taxon>
        <taxon>Didelphidae</taxon>
        <taxon>Monodelphis</taxon>
    </lineage>
</organism>
<keyword evidence="8 11" id="KW-1133">Transmembrane helix</keyword>
<keyword evidence="13" id="KW-1185">Reference proteome</keyword>
<evidence type="ECO:0000313" key="12">
    <source>
        <dbReference type="Ensembl" id="ENSMODP00000034570.2"/>
    </source>
</evidence>
<evidence type="ECO:0000256" key="9">
    <source>
        <dbReference type="ARBA" id="ARBA00023136"/>
    </source>
</evidence>
<keyword evidence="7" id="KW-0965">Cell junction</keyword>
<dbReference type="PANTHER" id="PTHR12002">
    <property type="entry name" value="CLAUDIN"/>
    <property type="match status" value="1"/>
</dbReference>
<feature type="transmembrane region" description="Helical" evidence="11">
    <location>
        <begin position="320"/>
        <end position="339"/>
    </location>
</feature>
<dbReference type="AlphaFoldDB" id="F7F1Q2"/>
<proteinExistence type="inferred from homology"/>
<dbReference type="FunCoup" id="F7F1Q2">
    <property type="interactions" value="26"/>
</dbReference>
<dbReference type="InterPro" id="IPR029195">
    <property type="entry name" value="HCFC1R1"/>
</dbReference>
<evidence type="ECO:0000313" key="13">
    <source>
        <dbReference type="Proteomes" id="UP000002280"/>
    </source>
</evidence>
<evidence type="ECO:0000256" key="5">
    <source>
        <dbReference type="ARBA" id="ARBA00022475"/>
    </source>
</evidence>
<name>F7F1Q2_MONDO</name>
<dbReference type="InParanoid" id="F7F1Q2"/>
<dbReference type="GO" id="GO:0005198">
    <property type="term" value="F:structural molecule activity"/>
    <property type="evidence" value="ECO:0007669"/>
    <property type="project" value="InterPro"/>
</dbReference>
<dbReference type="GO" id="GO:0070830">
    <property type="term" value="P:bicellular tight junction assembly"/>
    <property type="evidence" value="ECO:0000318"/>
    <property type="project" value="GO_Central"/>
</dbReference>
<dbReference type="Bgee" id="ENSMODG00000024556">
    <property type="expression patterns" value="Expressed in extraembryonic membrane and 19 other cell types or tissues"/>
</dbReference>
<keyword evidence="4" id="KW-0796">Tight junction</keyword>
<evidence type="ECO:0000256" key="2">
    <source>
        <dbReference type="ARBA" id="ARBA00004651"/>
    </source>
</evidence>
<feature type="transmembrane region" description="Helical" evidence="11">
    <location>
        <begin position="160"/>
        <end position="179"/>
    </location>
</feature>
<dbReference type="HOGENOM" id="CLU_076370_1_2_1"/>
<reference evidence="12" key="3">
    <citation type="submission" date="2025-09" db="UniProtKB">
        <authorList>
            <consortium name="Ensembl"/>
        </authorList>
    </citation>
    <scope>IDENTIFICATION</scope>
</reference>
<evidence type="ECO:0000256" key="8">
    <source>
        <dbReference type="ARBA" id="ARBA00022989"/>
    </source>
</evidence>
<dbReference type="GO" id="GO:0005923">
    <property type="term" value="C:bicellular tight junction"/>
    <property type="evidence" value="ECO:0000318"/>
    <property type="project" value="GO_Central"/>
</dbReference>
<evidence type="ECO:0000256" key="6">
    <source>
        <dbReference type="ARBA" id="ARBA00022692"/>
    </source>
</evidence>
<dbReference type="Gene3D" id="1.20.140.150">
    <property type="match status" value="1"/>
</dbReference>
<feature type="region of interest" description="Disordered" evidence="10">
    <location>
        <begin position="359"/>
        <end position="378"/>
    </location>
</feature>